<evidence type="ECO:0000256" key="3">
    <source>
        <dbReference type="ARBA" id="ARBA00023004"/>
    </source>
</evidence>
<dbReference type="InterPro" id="IPR017896">
    <property type="entry name" value="4Fe4S_Fe-S-bd"/>
</dbReference>
<dbReference type="PROSITE" id="PS51379">
    <property type="entry name" value="4FE4S_FER_2"/>
    <property type="match status" value="2"/>
</dbReference>
<sequence length="71" mass="7722">MAKGKVYFNQERCKGCGLCIPVCPVNIVGIDKVLINKKGYNPATVVEVEKCLGCTNCATMCPDQVITVERD</sequence>
<dbReference type="OrthoDB" id="9804603at2"/>
<accession>A0A371IYI0</accession>
<evidence type="ECO:0000313" key="6">
    <source>
        <dbReference type="EMBL" id="RDY25541.1"/>
    </source>
</evidence>
<gene>
    <name evidence="6" type="ORF">CHL78_017635</name>
</gene>
<keyword evidence="4" id="KW-0411">Iron-sulfur</keyword>
<dbReference type="PANTHER" id="PTHR43687:SF4">
    <property type="entry name" value="BLR5484 PROTEIN"/>
    <property type="match status" value="1"/>
</dbReference>
<evidence type="ECO:0000313" key="7">
    <source>
        <dbReference type="Proteomes" id="UP000215694"/>
    </source>
</evidence>
<feature type="domain" description="4Fe-4S ferredoxin-type" evidence="5">
    <location>
        <begin position="4"/>
        <end position="33"/>
    </location>
</feature>
<dbReference type="PROSITE" id="PS00198">
    <property type="entry name" value="4FE4S_FER_1"/>
    <property type="match status" value="2"/>
</dbReference>
<evidence type="ECO:0000259" key="5">
    <source>
        <dbReference type="PROSITE" id="PS51379"/>
    </source>
</evidence>
<dbReference type="GO" id="GO:0051539">
    <property type="term" value="F:4 iron, 4 sulfur cluster binding"/>
    <property type="evidence" value="ECO:0007669"/>
    <property type="project" value="UniProtKB-KW"/>
</dbReference>
<name>A0A371IYI0_9FIRM</name>
<dbReference type="InterPro" id="IPR050572">
    <property type="entry name" value="Fe-S_Ferredoxin"/>
</dbReference>
<comment type="caution">
    <text evidence="6">The sequence shown here is derived from an EMBL/GenBank/DDBJ whole genome shotgun (WGS) entry which is preliminary data.</text>
</comment>
<evidence type="ECO:0000256" key="1">
    <source>
        <dbReference type="ARBA" id="ARBA00022485"/>
    </source>
</evidence>
<dbReference type="InterPro" id="IPR017900">
    <property type="entry name" value="4Fe4S_Fe_S_CS"/>
</dbReference>
<keyword evidence="2" id="KW-0479">Metal-binding</keyword>
<dbReference type="SUPFAM" id="SSF54862">
    <property type="entry name" value="4Fe-4S ferredoxins"/>
    <property type="match status" value="1"/>
</dbReference>
<evidence type="ECO:0000256" key="4">
    <source>
        <dbReference type="ARBA" id="ARBA00023014"/>
    </source>
</evidence>
<dbReference type="RefSeq" id="WP_094367078.1">
    <property type="nucleotide sequence ID" value="NZ_NOJY02000063.1"/>
</dbReference>
<feature type="domain" description="4Fe-4S ferredoxin-type" evidence="5">
    <location>
        <begin position="42"/>
        <end position="71"/>
    </location>
</feature>
<dbReference type="AlphaFoldDB" id="A0A371IYI0"/>
<dbReference type="PANTHER" id="PTHR43687">
    <property type="entry name" value="ADENYLYLSULFATE REDUCTASE, BETA SUBUNIT"/>
    <property type="match status" value="1"/>
</dbReference>
<protein>
    <submittedName>
        <fullName evidence="6">4Fe-4S dicluster domain-containing protein</fullName>
    </submittedName>
</protein>
<keyword evidence="3" id="KW-0408">Iron</keyword>
<dbReference type="Gene3D" id="3.30.70.20">
    <property type="match status" value="2"/>
</dbReference>
<dbReference type="EMBL" id="NOJY02000063">
    <property type="protein sequence ID" value="RDY25541.1"/>
    <property type="molecule type" value="Genomic_DNA"/>
</dbReference>
<keyword evidence="1" id="KW-0004">4Fe-4S</keyword>
<dbReference type="Proteomes" id="UP000215694">
    <property type="component" value="Unassembled WGS sequence"/>
</dbReference>
<dbReference type="GO" id="GO:0046872">
    <property type="term" value="F:metal ion binding"/>
    <property type="evidence" value="ECO:0007669"/>
    <property type="project" value="UniProtKB-KW"/>
</dbReference>
<proteinExistence type="predicted"/>
<keyword evidence="7" id="KW-1185">Reference proteome</keyword>
<evidence type="ECO:0000256" key="2">
    <source>
        <dbReference type="ARBA" id="ARBA00022723"/>
    </source>
</evidence>
<organism evidence="6 7">
    <name type="scientific">Romboutsia weinsteinii</name>
    <dbReference type="NCBI Taxonomy" id="2020949"/>
    <lineage>
        <taxon>Bacteria</taxon>
        <taxon>Bacillati</taxon>
        <taxon>Bacillota</taxon>
        <taxon>Clostridia</taxon>
        <taxon>Peptostreptococcales</taxon>
        <taxon>Peptostreptococcaceae</taxon>
        <taxon>Romboutsia</taxon>
    </lineage>
</organism>
<reference evidence="6 7" key="1">
    <citation type="journal article" date="2017" name="Genome Announc.">
        <title>Draft Genome Sequence of Romboutsia weinsteinii sp. nov. Strain CCRI-19649(T) Isolated from Surface Water.</title>
        <authorList>
            <person name="Maheux A.F."/>
            <person name="Boudreau D.K."/>
            <person name="Berube E."/>
            <person name="Boissinot M."/>
            <person name="Cantin P."/>
            <person name="Raymond F."/>
            <person name="Corbeil J."/>
            <person name="Omar R.F."/>
            <person name="Bergeron M.G."/>
        </authorList>
    </citation>
    <scope>NUCLEOTIDE SEQUENCE [LARGE SCALE GENOMIC DNA]</scope>
    <source>
        <strain evidence="6 7">CCRI-19649</strain>
    </source>
</reference>
<dbReference type="Pfam" id="PF12838">
    <property type="entry name" value="Fer4_7"/>
    <property type="match status" value="1"/>
</dbReference>